<reference evidence="1" key="1">
    <citation type="submission" date="2021-05" db="EMBL/GenBank/DDBJ databases">
        <authorList>
            <person name="Pan Q."/>
            <person name="Jouanno E."/>
            <person name="Zahm M."/>
            <person name="Klopp C."/>
            <person name="Cabau C."/>
            <person name="Louis A."/>
            <person name="Berthelot C."/>
            <person name="Parey E."/>
            <person name="Roest Crollius H."/>
            <person name="Montfort J."/>
            <person name="Robinson-Rechavi M."/>
            <person name="Bouchez O."/>
            <person name="Lampietro C."/>
            <person name="Lopez Roques C."/>
            <person name="Donnadieu C."/>
            <person name="Postlethwait J."/>
            <person name="Bobe J."/>
            <person name="Dillon D."/>
            <person name="Chandos A."/>
            <person name="von Hippel F."/>
            <person name="Guiguen Y."/>
        </authorList>
    </citation>
    <scope>NUCLEOTIDE SEQUENCE</scope>
    <source>
        <strain evidence="1">YG-Jan2019</strain>
    </source>
</reference>
<protein>
    <submittedName>
        <fullName evidence="1">Uncharacterized protein</fullName>
    </submittedName>
</protein>
<gene>
    <name evidence="1" type="ORF">DPEC_G00163320</name>
</gene>
<dbReference type="Proteomes" id="UP001157502">
    <property type="component" value="Chromosome 13"/>
</dbReference>
<organism evidence="1 2">
    <name type="scientific">Dallia pectoralis</name>
    <name type="common">Alaska blackfish</name>
    <dbReference type="NCBI Taxonomy" id="75939"/>
    <lineage>
        <taxon>Eukaryota</taxon>
        <taxon>Metazoa</taxon>
        <taxon>Chordata</taxon>
        <taxon>Craniata</taxon>
        <taxon>Vertebrata</taxon>
        <taxon>Euteleostomi</taxon>
        <taxon>Actinopterygii</taxon>
        <taxon>Neopterygii</taxon>
        <taxon>Teleostei</taxon>
        <taxon>Protacanthopterygii</taxon>
        <taxon>Esociformes</taxon>
        <taxon>Umbridae</taxon>
        <taxon>Dallia</taxon>
    </lineage>
</organism>
<proteinExistence type="predicted"/>
<dbReference type="EMBL" id="CM055740">
    <property type="protein sequence ID" value="KAJ8002857.1"/>
    <property type="molecule type" value="Genomic_DNA"/>
</dbReference>
<evidence type="ECO:0000313" key="2">
    <source>
        <dbReference type="Proteomes" id="UP001157502"/>
    </source>
</evidence>
<evidence type="ECO:0000313" key="1">
    <source>
        <dbReference type="EMBL" id="KAJ8002857.1"/>
    </source>
</evidence>
<name>A0ACC2GH35_DALPE</name>
<keyword evidence="2" id="KW-1185">Reference proteome</keyword>
<comment type="caution">
    <text evidence="1">The sequence shown here is derived from an EMBL/GenBank/DDBJ whole genome shotgun (WGS) entry which is preliminary data.</text>
</comment>
<sequence>MSGGTPYIGSKISLISKAEIRYEGILYTIDTENSTVALAKVRSFGTEDRPTDRPIPPRDEIFEYIIFRGSDIKDLTVCEPPKPTCSLPQDPAIVQSSMGSAPPPAPPAAPFQSVGSYGLFNRAPVPPYSRFGTSPLVSPQFGHVGVGKSHSSTRPGYGRSVASSFGIDTSSSAPQSQSSVIGAALPSDTRPLGSAPSLVAEGHTSPSLDPLRKSPTQEQSAQAVPLAPSAPALGLGRRSPAPGRTAPTAAAASHAHQKAQQQHHQHHHQDGNDPRRTGETASATRSNQAWPAACNVPNSHQHYTTAIDRAPTAGLIHSVFTYAAGGPPPQRRGRGGGHRGRGRFNVRRDGPMKFDKDFDFESANAQFNKEEIDREFQSKLKLKDEKSEKPEKAVVNGEDKGDSGLETQNSEGNADEVAGEALTPNVYYDKSKSFFDNISCDDSRKAAERSGGGSGFPRERRQTWAEERRMNAETFGLPLRGGRGRGGYRGRGGMGFRGGRGRSASRGSFGAPHGGNGYRGGYNRSSQGGREFSENFEYRKDNKVAA</sequence>
<accession>A0ACC2GH35</accession>